<accession>J3NPC7</accession>
<dbReference type="InterPro" id="IPR050194">
    <property type="entry name" value="Glycosyltransferase_grp1"/>
</dbReference>
<dbReference type="RefSeq" id="XP_009219177.1">
    <property type="nucleotide sequence ID" value="XM_009220913.1"/>
</dbReference>
<dbReference type="VEuPathDB" id="FungiDB:GGTG_03135"/>
<organism evidence="5">
    <name type="scientific">Gaeumannomyces tritici (strain R3-111a-1)</name>
    <name type="common">Wheat and barley take-all root rot fungus</name>
    <name type="synonym">Gaeumannomyces graminis var. tritici</name>
    <dbReference type="NCBI Taxonomy" id="644352"/>
    <lineage>
        <taxon>Eukaryota</taxon>
        <taxon>Fungi</taxon>
        <taxon>Dikarya</taxon>
        <taxon>Ascomycota</taxon>
        <taxon>Pezizomycotina</taxon>
        <taxon>Sordariomycetes</taxon>
        <taxon>Sordariomycetidae</taxon>
        <taxon>Magnaporthales</taxon>
        <taxon>Magnaporthaceae</taxon>
        <taxon>Gaeumannomyces</taxon>
    </lineage>
</organism>
<reference evidence="6" key="4">
    <citation type="journal article" date="2015" name="G3 (Bethesda)">
        <title>Genome sequences of three phytopathogenic species of the Magnaporthaceae family of fungi.</title>
        <authorList>
            <person name="Okagaki L.H."/>
            <person name="Nunes C.C."/>
            <person name="Sailsbery J."/>
            <person name="Clay B."/>
            <person name="Brown D."/>
            <person name="John T."/>
            <person name="Oh Y."/>
            <person name="Young N."/>
            <person name="Fitzgerald M."/>
            <person name="Haas B.J."/>
            <person name="Zeng Q."/>
            <person name="Young S."/>
            <person name="Adiconis X."/>
            <person name="Fan L."/>
            <person name="Levin J.Z."/>
            <person name="Mitchell T.K."/>
            <person name="Okubara P.A."/>
            <person name="Farman M.L."/>
            <person name="Kohn L.M."/>
            <person name="Birren B."/>
            <person name="Ma L.-J."/>
            <person name="Dean R.A."/>
        </authorList>
    </citation>
    <scope>NUCLEOTIDE SEQUENCE</scope>
    <source>
        <strain evidence="6">R3-111a-1</strain>
    </source>
</reference>
<evidence type="ECO:0008006" key="8">
    <source>
        <dbReference type="Google" id="ProtNLM"/>
    </source>
</evidence>
<dbReference type="SUPFAM" id="SSF53756">
    <property type="entry name" value="UDP-Glycosyltransferase/glycogen phosphorylase"/>
    <property type="match status" value="1"/>
</dbReference>
<dbReference type="Pfam" id="PF13439">
    <property type="entry name" value="Glyco_transf_4"/>
    <property type="match status" value="1"/>
</dbReference>
<evidence type="ECO:0000313" key="6">
    <source>
        <dbReference type="EnsemblFungi" id="EJT78032"/>
    </source>
</evidence>
<keyword evidence="2" id="KW-0472">Membrane</keyword>
<dbReference type="GeneID" id="20343593"/>
<evidence type="ECO:0000313" key="5">
    <source>
        <dbReference type="EMBL" id="EJT78032.1"/>
    </source>
</evidence>
<feature type="domain" description="Glycosyl transferase family 1" evidence="3">
    <location>
        <begin position="270"/>
        <end position="441"/>
    </location>
</feature>
<dbReference type="Gene3D" id="3.40.50.2000">
    <property type="entry name" value="Glycogen Phosphorylase B"/>
    <property type="match status" value="2"/>
</dbReference>
<dbReference type="InterPro" id="IPR028098">
    <property type="entry name" value="Glyco_trans_4-like_N"/>
</dbReference>
<dbReference type="Proteomes" id="UP000006039">
    <property type="component" value="Unassembled WGS sequence"/>
</dbReference>
<evidence type="ECO:0000256" key="2">
    <source>
        <dbReference type="SAM" id="Phobius"/>
    </source>
</evidence>
<evidence type="ECO:0000256" key="1">
    <source>
        <dbReference type="ARBA" id="ARBA00022676"/>
    </source>
</evidence>
<keyword evidence="2" id="KW-1133">Transmembrane helix</keyword>
<dbReference type="PANTHER" id="PTHR45947:SF3">
    <property type="entry name" value="SULFOQUINOVOSYL TRANSFERASE SQD2"/>
    <property type="match status" value="1"/>
</dbReference>
<dbReference type="OrthoDB" id="512920at2759"/>
<reference evidence="6" key="5">
    <citation type="submission" date="2018-04" db="UniProtKB">
        <authorList>
            <consortium name="EnsemblFungi"/>
        </authorList>
    </citation>
    <scope>IDENTIFICATION</scope>
    <source>
        <strain evidence="6">R3-111a-1</strain>
    </source>
</reference>
<evidence type="ECO:0000259" key="3">
    <source>
        <dbReference type="Pfam" id="PF00534"/>
    </source>
</evidence>
<keyword evidence="2" id="KW-0812">Transmembrane</keyword>
<reference evidence="5" key="3">
    <citation type="submission" date="2010-09" db="EMBL/GenBank/DDBJ databases">
        <title>Annotation of Gaeumannomyces graminis var. tritici R3-111a-1.</title>
        <authorList>
            <consortium name="The Broad Institute Genome Sequencing Platform"/>
            <person name="Ma L.-J."/>
            <person name="Dead R."/>
            <person name="Young S.K."/>
            <person name="Zeng Q."/>
            <person name="Gargeya S."/>
            <person name="Fitzgerald M."/>
            <person name="Haas B."/>
            <person name="Abouelleil A."/>
            <person name="Alvarado L."/>
            <person name="Arachchi H.M."/>
            <person name="Berlin A."/>
            <person name="Brown A."/>
            <person name="Chapman S.B."/>
            <person name="Chen Z."/>
            <person name="Dunbar C."/>
            <person name="Freedman E."/>
            <person name="Gearin G."/>
            <person name="Gellesch M."/>
            <person name="Goldberg J."/>
            <person name="Griggs A."/>
            <person name="Gujja S."/>
            <person name="Heiman D."/>
            <person name="Howarth C."/>
            <person name="Larson L."/>
            <person name="Lui A."/>
            <person name="MacDonald P.J.P."/>
            <person name="Mehta T."/>
            <person name="Montmayeur A."/>
            <person name="Murphy C."/>
            <person name="Neiman D."/>
            <person name="Pearson M."/>
            <person name="Priest M."/>
            <person name="Roberts A."/>
            <person name="Saif S."/>
            <person name="Shea T."/>
            <person name="Shenoy N."/>
            <person name="Sisk P."/>
            <person name="Stolte C."/>
            <person name="Sykes S."/>
            <person name="Yandava C."/>
            <person name="Wortman J."/>
            <person name="Nusbaum C."/>
            <person name="Birren B."/>
        </authorList>
    </citation>
    <scope>NUCLEOTIDE SEQUENCE</scope>
    <source>
        <strain evidence="5">R3-111a-1</strain>
    </source>
</reference>
<keyword evidence="1" id="KW-0328">Glycosyltransferase</keyword>
<dbReference type="InterPro" id="IPR001296">
    <property type="entry name" value="Glyco_trans_1"/>
</dbReference>
<dbReference type="eggNOG" id="KOG1111">
    <property type="taxonomic scope" value="Eukaryota"/>
</dbReference>
<keyword evidence="7" id="KW-1185">Reference proteome</keyword>
<dbReference type="EnsemblFungi" id="EJT78032">
    <property type="protein sequence ID" value="EJT78032"/>
    <property type="gene ID" value="GGTG_03135"/>
</dbReference>
<evidence type="ECO:0000259" key="4">
    <source>
        <dbReference type="Pfam" id="PF13439"/>
    </source>
</evidence>
<dbReference type="CDD" id="cd03814">
    <property type="entry name" value="GT4-like"/>
    <property type="match status" value="1"/>
</dbReference>
<dbReference type="GO" id="GO:0016757">
    <property type="term" value="F:glycosyltransferase activity"/>
    <property type="evidence" value="ECO:0007669"/>
    <property type="project" value="UniProtKB-KW"/>
</dbReference>
<protein>
    <recommendedName>
        <fullName evidence="8">Glycosyl transferase family 1 domain-containing protein</fullName>
    </recommendedName>
</protein>
<name>J3NPC7_GAET3</name>
<dbReference type="AlphaFoldDB" id="J3NPC7"/>
<keyword evidence="1" id="KW-0808">Transferase</keyword>
<sequence length="533" mass="58052">MNSLTVNSRVAFGTGLTNIAMDISQFPESLRDKRILLCTESFGPVNGVSRTTLMLVNHLRENGVDVRVVAPYNHTKHNTFVPAVRSQQRISPSDATLSHRSPLLPLDQRNTEFRVKGYPLPYNPELSVAYPVRLSTVYAQTCADGRPPDLVYLASPASLGFQVMLQMRQQRAGRQVPIVANFQTALGEYCAILLPGPLGRQAAAVFAAVEGFLYRHASVRAVFYPSSYVRHYLEGRAAVGSPGKLHLLRRGVDTELFNPAKHSDALRRRLAPGGEAIVLCVTRIAGEKGLDFLAAVAAELDARGRDGGGGGVPFVLHVVGGNRSRDVLEGVRASFPARLLDKGRVVFAGFQAGEELARSYATADVFAHCSVTETFGLVVLESMASGVPVVARDAGGPSDVVRHGETGFLVPPPDVRGFADKIVLLARDADRRRRFGEAARRQACDATWDRINNAVAWKMAEVIEEKRAEQLAAAAGCSGVGRFVRPWIDYLGDKARYPRLAVAMGFIFAIWAAVGFYLAFIIVTLWARSQLRL</sequence>
<gene>
    <name evidence="6" type="primary">20343593</name>
    <name evidence="5" type="ORF">GGTG_03135</name>
</gene>
<feature type="domain" description="Glycosyltransferase subfamily 4-like N-terminal" evidence="4">
    <location>
        <begin position="45"/>
        <end position="255"/>
    </location>
</feature>
<dbReference type="Pfam" id="PF00534">
    <property type="entry name" value="Glycos_transf_1"/>
    <property type="match status" value="1"/>
</dbReference>
<reference evidence="7" key="1">
    <citation type="submission" date="2010-07" db="EMBL/GenBank/DDBJ databases">
        <title>The genome sequence of Gaeumannomyces graminis var. tritici strain R3-111a-1.</title>
        <authorList>
            <consortium name="The Broad Institute Genome Sequencing Platform"/>
            <person name="Ma L.-J."/>
            <person name="Dead R."/>
            <person name="Young S."/>
            <person name="Zeng Q."/>
            <person name="Koehrsen M."/>
            <person name="Alvarado L."/>
            <person name="Berlin A."/>
            <person name="Chapman S.B."/>
            <person name="Chen Z."/>
            <person name="Freedman E."/>
            <person name="Gellesch M."/>
            <person name="Goldberg J."/>
            <person name="Griggs A."/>
            <person name="Gujja S."/>
            <person name="Heilman E.R."/>
            <person name="Heiman D."/>
            <person name="Hepburn T."/>
            <person name="Howarth C."/>
            <person name="Jen D."/>
            <person name="Larson L."/>
            <person name="Mehta T."/>
            <person name="Neiman D."/>
            <person name="Pearson M."/>
            <person name="Roberts A."/>
            <person name="Saif S."/>
            <person name="Shea T."/>
            <person name="Shenoy N."/>
            <person name="Sisk P."/>
            <person name="Stolte C."/>
            <person name="Sykes S."/>
            <person name="Walk T."/>
            <person name="White J."/>
            <person name="Yandava C."/>
            <person name="Haas B."/>
            <person name="Nusbaum C."/>
            <person name="Birren B."/>
        </authorList>
    </citation>
    <scope>NUCLEOTIDE SEQUENCE [LARGE SCALE GENOMIC DNA]</scope>
    <source>
        <strain evidence="7">R3-111a-1</strain>
    </source>
</reference>
<dbReference type="EMBL" id="GL385396">
    <property type="protein sequence ID" value="EJT78032.1"/>
    <property type="molecule type" value="Genomic_DNA"/>
</dbReference>
<proteinExistence type="predicted"/>
<dbReference type="HOGENOM" id="CLU_009583_23_0_1"/>
<feature type="transmembrane region" description="Helical" evidence="2">
    <location>
        <begin position="500"/>
        <end position="527"/>
    </location>
</feature>
<reference evidence="5" key="2">
    <citation type="submission" date="2010-07" db="EMBL/GenBank/DDBJ databases">
        <authorList>
            <consortium name="The Broad Institute Genome Sequencing Platform"/>
            <consortium name="Broad Institute Genome Sequencing Center for Infectious Disease"/>
            <person name="Ma L.-J."/>
            <person name="Dead R."/>
            <person name="Young S."/>
            <person name="Zeng Q."/>
            <person name="Koehrsen M."/>
            <person name="Alvarado L."/>
            <person name="Berlin A."/>
            <person name="Chapman S.B."/>
            <person name="Chen Z."/>
            <person name="Freedman E."/>
            <person name="Gellesch M."/>
            <person name="Goldberg J."/>
            <person name="Griggs A."/>
            <person name="Gujja S."/>
            <person name="Heilman E.R."/>
            <person name="Heiman D."/>
            <person name="Hepburn T."/>
            <person name="Howarth C."/>
            <person name="Jen D."/>
            <person name="Larson L."/>
            <person name="Mehta T."/>
            <person name="Neiman D."/>
            <person name="Pearson M."/>
            <person name="Roberts A."/>
            <person name="Saif S."/>
            <person name="Shea T."/>
            <person name="Shenoy N."/>
            <person name="Sisk P."/>
            <person name="Stolte C."/>
            <person name="Sykes S."/>
            <person name="Walk T."/>
            <person name="White J."/>
            <person name="Yandava C."/>
            <person name="Haas B."/>
            <person name="Nusbaum C."/>
            <person name="Birren B."/>
        </authorList>
    </citation>
    <scope>NUCLEOTIDE SEQUENCE</scope>
    <source>
        <strain evidence="5">R3-111a-1</strain>
    </source>
</reference>
<dbReference type="STRING" id="644352.J3NPC7"/>
<evidence type="ECO:0000313" key="7">
    <source>
        <dbReference type="Proteomes" id="UP000006039"/>
    </source>
</evidence>
<dbReference type="PANTHER" id="PTHR45947">
    <property type="entry name" value="SULFOQUINOVOSYL TRANSFERASE SQD2"/>
    <property type="match status" value="1"/>
</dbReference>